<organism evidence="9 10">
    <name type="scientific">Debaryomyces fabryi</name>
    <dbReference type="NCBI Taxonomy" id="58627"/>
    <lineage>
        <taxon>Eukaryota</taxon>
        <taxon>Fungi</taxon>
        <taxon>Dikarya</taxon>
        <taxon>Ascomycota</taxon>
        <taxon>Saccharomycotina</taxon>
        <taxon>Pichiomycetes</taxon>
        <taxon>Debaryomycetaceae</taxon>
        <taxon>Debaryomyces</taxon>
    </lineage>
</organism>
<dbReference type="EMBL" id="LMYN01000189">
    <property type="protein sequence ID" value="KRZ98951.1"/>
    <property type="molecule type" value="Genomic_DNA"/>
</dbReference>
<dbReference type="PANTHER" id="PTHR31313:SF81">
    <property type="entry name" value="TY1 ENHANCER ACTIVATOR"/>
    <property type="match status" value="1"/>
</dbReference>
<keyword evidence="7" id="KW-1133">Transmembrane helix</keyword>
<dbReference type="GeneID" id="26842300"/>
<protein>
    <recommendedName>
        <fullName evidence="8">Xylanolytic transcriptional activator regulatory domain-containing protein</fullName>
    </recommendedName>
</protein>
<dbReference type="AlphaFoldDB" id="A0A0V1PRT9"/>
<feature type="domain" description="Xylanolytic transcriptional activator regulatory" evidence="8">
    <location>
        <begin position="114"/>
        <end position="206"/>
    </location>
</feature>
<gene>
    <name evidence="9" type="ORF">AC631_05291</name>
</gene>
<dbReference type="GO" id="GO:0003677">
    <property type="term" value="F:DNA binding"/>
    <property type="evidence" value="ECO:0007669"/>
    <property type="project" value="UniProtKB-KW"/>
</dbReference>
<keyword evidence="6" id="KW-0539">Nucleus</keyword>
<evidence type="ECO:0000256" key="2">
    <source>
        <dbReference type="ARBA" id="ARBA00022833"/>
    </source>
</evidence>
<reference evidence="9 10" key="1">
    <citation type="submission" date="2015-11" db="EMBL/GenBank/DDBJ databases">
        <title>The genome of Debaryomyces fabryi.</title>
        <authorList>
            <person name="Tafer H."/>
            <person name="Lopandic K."/>
        </authorList>
    </citation>
    <scope>NUCLEOTIDE SEQUENCE [LARGE SCALE GENOMIC DNA]</scope>
    <source>
        <strain evidence="9 10">CBS 789</strain>
    </source>
</reference>
<dbReference type="RefSeq" id="XP_015465054.1">
    <property type="nucleotide sequence ID" value="XM_015614120.1"/>
</dbReference>
<dbReference type="OrthoDB" id="4025267at2759"/>
<keyword evidence="10" id="KW-1185">Reference proteome</keyword>
<evidence type="ECO:0000256" key="7">
    <source>
        <dbReference type="SAM" id="Phobius"/>
    </source>
</evidence>
<keyword evidence="5" id="KW-0804">Transcription</keyword>
<keyword evidence="7" id="KW-0812">Transmembrane</keyword>
<evidence type="ECO:0000256" key="1">
    <source>
        <dbReference type="ARBA" id="ARBA00022723"/>
    </source>
</evidence>
<dbReference type="GO" id="GO:0006351">
    <property type="term" value="P:DNA-templated transcription"/>
    <property type="evidence" value="ECO:0007669"/>
    <property type="project" value="InterPro"/>
</dbReference>
<evidence type="ECO:0000313" key="9">
    <source>
        <dbReference type="EMBL" id="KRZ98951.1"/>
    </source>
</evidence>
<evidence type="ECO:0000256" key="5">
    <source>
        <dbReference type="ARBA" id="ARBA00023163"/>
    </source>
</evidence>
<proteinExistence type="predicted"/>
<dbReference type="PANTHER" id="PTHR31313">
    <property type="entry name" value="TY1 ENHANCER ACTIVATOR"/>
    <property type="match status" value="1"/>
</dbReference>
<keyword evidence="4" id="KW-0238">DNA-binding</keyword>
<evidence type="ECO:0000256" key="3">
    <source>
        <dbReference type="ARBA" id="ARBA00023015"/>
    </source>
</evidence>
<name>A0A0V1PRT9_9ASCO</name>
<keyword evidence="3" id="KW-0805">Transcription regulation</keyword>
<dbReference type="InterPro" id="IPR007219">
    <property type="entry name" value="XnlR_reg_dom"/>
</dbReference>
<sequence length="500" mass="57920">MEIKTSVSLFFQLQYPSVFSFIHRESFLYYFLSNDYDNDFVSEELVFAISALGSRVSENEDLRLKSEYFYDHSKSLVFKYNEDSCFTNGTSITKLQTLLCLALYDIGRGSLTSGWLLSGLAFRMGFEFGFELDPKEWNILNLDHKNERKTKKKLHSDYPFQIHNVKSRIYWGCYIADNFISLVLGRPTTLKLSDTNMPESEDMGDLTNIEEYMYHDPKTNIIQSAYPTIKALVELINLSNYILNSVFEPFSNVSGDQLNIEYSKRLKNLYFYNRKLFEWRSKLPIVLQWNSGNLENSCENIFLHTHKCYFYIVSLCLNRPFIQLSVTLEEEYEISPISICDNIVDEIGVIIAGLETSNGKDSRAVGLLLIFCSIMSISILYIKFSIVKNINEKLEIETKLRNFSRFLDYGSTIWHVAKKPSSIAKKRIDNIWNDFSASKDKPVGQFGNEMPNTQDTLINVMDSLFNSNGGDLSFLRHDLTSMDWDNFFDFDLNLQDVHST</sequence>
<dbReference type="Proteomes" id="UP000054251">
    <property type="component" value="Unassembled WGS sequence"/>
</dbReference>
<dbReference type="Pfam" id="PF04082">
    <property type="entry name" value="Fungal_trans"/>
    <property type="match status" value="1"/>
</dbReference>
<evidence type="ECO:0000256" key="6">
    <source>
        <dbReference type="ARBA" id="ARBA00023242"/>
    </source>
</evidence>
<comment type="caution">
    <text evidence="9">The sequence shown here is derived from an EMBL/GenBank/DDBJ whole genome shotgun (WGS) entry which is preliminary data.</text>
</comment>
<accession>A0A0V1PRT9</accession>
<evidence type="ECO:0000259" key="8">
    <source>
        <dbReference type="SMART" id="SM00906"/>
    </source>
</evidence>
<feature type="transmembrane region" description="Helical" evidence="7">
    <location>
        <begin position="364"/>
        <end position="384"/>
    </location>
</feature>
<keyword evidence="7" id="KW-0472">Membrane</keyword>
<dbReference type="GO" id="GO:0008270">
    <property type="term" value="F:zinc ion binding"/>
    <property type="evidence" value="ECO:0007669"/>
    <property type="project" value="InterPro"/>
</dbReference>
<keyword evidence="2" id="KW-0862">Zinc</keyword>
<evidence type="ECO:0000256" key="4">
    <source>
        <dbReference type="ARBA" id="ARBA00023125"/>
    </source>
</evidence>
<dbReference type="SMART" id="SM00906">
    <property type="entry name" value="Fungal_trans"/>
    <property type="match status" value="1"/>
</dbReference>
<evidence type="ECO:0000313" key="10">
    <source>
        <dbReference type="Proteomes" id="UP000054251"/>
    </source>
</evidence>
<dbReference type="CDD" id="cd12148">
    <property type="entry name" value="fungal_TF_MHR"/>
    <property type="match status" value="1"/>
</dbReference>
<dbReference type="InterPro" id="IPR051615">
    <property type="entry name" value="Transcr_Regulatory_Elem"/>
</dbReference>
<keyword evidence="1" id="KW-0479">Metal-binding</keyword>